<sequence>MLNPQGGARNLLIKNVDPSIRKPSAPEEECTARAAQQYRKQRKAVVAALLEAHENGAIEERHLLETHNRGEIGEKTLCDFECSIQQPFAVQPTSFQTEANFVDPNRTLLPMPQQLLSHNEKDLVGYGKTLFPVSQEPHSRIEVDSGTNMDVLFTAIEIHQTVNAGTFATDNTPTDIGGPLNHPAPFDSCVPSEDAPADSKNDSGWASFKAHSNLESTRMEDKEKMCVLVYDEMSVQSTAEYDKKNDEVIGPHSEMQVVMARGLFSQWKQPIFVDFDVQVTKDLLENLITQLFKIGFNVIANVHDCGAGNWGVWRDCGVNFETKQTSMKHPCTGKDVFFFPDAPYQYKLFRNWMLDHGFMYKGKLVTKKFLELLVQKASTLKRPFSENGEGSSVEFNSLFKLTSKHLTVQGSERQNVRLAAELLSHTTAVNLRRHFGQYEEARLLAEIIEIVNKWFDVMNSYSLTENVPSKKCYGLELEQQNQILDNMETLIKEIRVLSKHCLPAASGLKLFQKAILISIESTRQLLTEIRKLPGLEQGFVMMYKCNQDSAENGFALIRLNGGTHDHPTPLQALERLRLMILGKGLSRQLKVNQNTQSIIFEEDYLISKVFRKANIYLENNNEDDEQSSDEEDSWVYEPNIRELEEADGYEYVMGYIAKTEMKNQSNLGSYTYQLEQECEPEINKENYVQDLSYGGLVQPSEEWLEVGNQLDSCFNWIHNTGPAGDQIGFRNKKNVNQRTFRKLKQKFPHLPDHVLKNFSKRRVSIRVRHLKKQLQEKKILKTKNRMAKKKKTTTAATHSALVDERSAIVKKNARKLKHFVT</sequence>
<dbReference type="InterPro" id="IPR048365">
    <property type="entry name" value="TNP-like_RNaseH_N"/>
</dbReference>
<organism evidence="4 5">
    <name type="scientific">Aedes albopictus</name>
    <name type="common">Asian tiger mosquito</name>
    <name type="synonym">Stegomyia albopicta</name>
    <dbReference type="NCBI Taxonomy" id="7160"/>
    <lineage>
        <taxon>Eukaryota</taxon>
        <taxon>Metazoa</taxon>
        <taxon>Ecdysozoa</taxon>
        <taxon>Arthropoda</taxon>
        <taxon>Hexapoda</taxon>
        <taxon>Insecta</taxon>
        <taxon>Pterygota</taxon>
        <taxon>Neoptera</taxon>
        <taxon>Endopterygota</taxon>
        <taxon>Diptera</taxon>
        <taxon>Nematocera</taxon>
        <taxon>Culicoidea</taxon>
        <taxon>Culicidae</taxon>
        <taxon>Culicinae</taxon>
        <taxon>Aedini</taxon>
        <taxon>Aedes</taxon>
        <taxon>Stegomyia</taxon>
    </lineage>
</organism>
<feature type="region of interest" description="Disordered" evidence="1">
    <location>
        <begin position="179"/>
        <end position="204"/>
    </location>
</feature>
<feature type="domain" description="Transposable element P transposase-like C-terminal" evidence="2">
    <location>
        <begin position="597"/>
        <end position="674"/>
    </location>
</feature>
<evidence type="ECO:0000259" key="2">
    <source>
        <dbReference type="Pfam" id="PF12596"/>
    </source>
</evidence>
<dbReference type="Pfam" id="PF21787">
    <property type="entry name" value="TNP-like_RNaseH_N"/>
    <property type="match status" value="1"/>
</dbReference>
<reference evidence="4" key="2">
    <citation type="submission" date="2025-05" db="UniProtKB">
        <authorList>
            <consortium name="EnsemblMetazoa"/>
        </authorList>
    </citation>
    <scope>IDENTIFICATION</scope>
    <source>
        <strain evidence="4">Foshan</strain>
    </source>
</reference>
<keyword evidence="5" id="KW-1185">Reference proteome</keyword>
<evidence type="ECO:0000256" key="1">
    <source>
        <dbReference type="SAM" id="MobiDB-lite"/>
    </source>
</evidence>
<reference evidence="5" key="1">
    <citation type="journal article" date="2015" name="Proc. Natl. Acad. Sci. U.S.A.">
        <title>Genome sequence of the Asian Tiger mosquito, Aedes albopictus, reveals insights into its biology, genetics, and evolution.</title>
        <authorList>
            <person name="Chen X.G."/>
            <person name="Jiang X."/>
            <person name="Gu J."/>
            <person name="Xu M."/>
            <person name="Wu Y."/>
            <person name="Deng Y."/>
            <person name="Zhang C."/>
            <person name="Bonizzoni M."/>
            <person name="Dermauw W."/>
            <person name="Vontas J."/>
            <person name="Armbruster P."/>
            <person name="Huang X."/>
            <person name="Yang Y."/>
            <person name="Zhang H."/>
            <person name="He W."/>
            <person name="Peng H."/>
            <person name="Liu Y."/>
            <person name="Wu K."/>
            <person name="Chen J."/>
            <person name="Lirakis M."/>
            <person name="Topalis P."/>
            <person name="Van Leeuwen T."/>
            <person name="Hall A.B."/>
            <person name="Jiang X."/>
            <person name="Thorpe C."/>
            <person name="Mueller R.L."/>
            <person name="Sun C."/>
            <person name="Waterhouse R.M."/>
            <person name="Yan G."/>
            <person name="Tu Z.J."/>
            <person name="Fang X."/>
            <person name="James A.A."/>
        </authorList>
    </citation>
    <scope>NUCLEOTIDE SEQUENCE [LARGE SCALE GENOMIC DNA]</scope>
    <source>
        <strain evidence="5">Foshan</strain>
    </source>
</reference>
<accession>A0ABM1ZLC9</accession>
<protein>
    <submittedName>
        <fullName evidence="4">Uncharacterized protein</fullName>
    </submittedName>
</protein>
<dbReference type="RefSeq" id="XP_062704502.1">
    <property type="nucleotide sequence ID" value="XM_062848518.1"/>
</dbReference>
<dbReference type="Proteomes" id="UP000069940">
    <property type="component" value="Unassembled WGS sequence"/>
</dbReference>
<name>A0ABM1ZLC9_AEDAL</name>
<dbReference type="EnsemblMetazoa" id="AALFPA23_019605.R28842">
    <property type="protein sequence ID" value="AALFPA23_019605.P28842"/>
    <property type="gene ID" value="AALFPA23_019605"/>
</dbReference>
<dbReference type="InterPro" id="IPR022242">
    <property type="entry name" value="TNP-like_C"/>
</dbReference>
<evidence type="ECO:0000313" key="5">
    <source>
        <dbReference type="Proteomes" id="UP000069940"/>
    </source>
</evidence>
<evidence type="ECO:0000313" key="4">
    <source>
        <dbReference type="EnsemblMetazoa" id="AALFPA23_019605.P28842"/>
    </source>
</evidence>
<dbReference type="Pfam" id="PF12596">
    <property type="entry name" value="Tnp_P_element_C"/>
    <property type="match status" value="1"/>
</dbReference>
<evidence type="ECO:0000259" key="3">
    <source>
        <dbReference type="Pfam" id="PF21787"/>
    </source>
</evidence>
<proteinExistence type="predicted"/>
<feature type="domain" description="Transposable element P transposase-like RNase H" evidence="3">
    <location>
        <begin position="216"/>
        <end position="315"/>
    </location>
</feature>
<dbReference type="GeneID" id="115267239"/>